<dbReference type="InterPro" id="IPR009057">
    <property type="entry name" value="Homeodomain-like_sf"/>
</dbReference>
<name>A0ABR9UZJ7_9CHRO</name>
<proteinExistence type="predicted"/>
<protein>
    <submittedName>
        <fullName evidence="2">Winged helix-turn-helix domain-containing protein</fullName>
    </submittedName>
</protein>
<keyword evidence="3" id="KW-1185">Reference proteome</keyword>
<dbReference type="EMBL" id="JADEWN010000145">
    <property type="protein sequence ID" value="MBE9193737.1"/>
    <property type="molecule type" value="Genomic_DNA"/>
</dbReference>
<evidence type="ECO:0000313" key="3">
    <source>
        <dbReference type="Proteomes" id="UP000651156"/>
    </source>
</evidence>
<dbReference type="Proteomes" id="UP000651156">
    <property type="component" value="Unassembled WGS sequence"/>
</dbReference>
<comment type="caution">
    <text evidence="2">The sequence shown here is derived from an EMBL/GenBank/DDBJ whole genome shotgun (WGS) entry which is preliminary data.</text>
</comment>
<gene>
    <name evidence="2" type="ORF">IQ230_26235</name>
</gene>
<evidence type="ECO:0000313" key="2">
    <source>
        <dbReference type="EMBL" id="MBE9193737.1"/>
    </source>
</evidence>
<dbReference type="Pfam" id="PF13592">
    <property type="entry name" value="HTH_33"/>
    <property type="match status" value="1"/>
</dbReference>
<dbReference type="InterPro" id="IPR025959">
    <property type="entry name" value="Winged_HTH_dom"/>
</dbReference>
<reference evidence="2 3" key="1">
    <citation type="submission" date="2020-10" db="EMBL/GenBank/DDBJ databases">
        <authorList>
            <person name="Castelo-Branco R."/>
            <person name="Eusebio N."/>
            <person name="Adriana R."/>
            <person name="Vieira A."/>
            <person name="Brugerolle De Fraissinette N."/>
            <person name="Rezende De Castro R."/>
            <person name="Schneider M.P."/>
            <person name="Vasconcelos V."/>
            <person name="Leao P.N."/>
        </authorList>
    </citation>
    <scope>NUCLEOTIDE SEQUENCE [LARGE SCALE GENOMIC DNA]</scope>
    <source>
        <strain evidence="2 3">LEGE 06123</strain>
    </source>
</reference>
<accession>A0ABR9UZJ7</accession>
<dbReference type="RefSeq" id="WP_193935098.1">
    <property type="nucleotide sequence ID" value="NZ_CAWPMZ010000113.1"/>
</dbReference>
<organism evidence="2 3">
    <name type="scientific">Gloeocapsopsis crepidinum LEGE 06123</name>
    <dbReference type="NCBI Taxonomy" id="588587"/>
    <lineage>
        <taxon>Bacteria</taxon>
        <taxon>Bacillati</taxon>
        <taxon>Cyanobacteriota</taxon>
        <taxon>Cyanophyceae</taxon>
        <taxon>Oscillatoriophycideae</taxon>
        <taxon>Chroococcales</taxon>
        <taxon>Chroococcaceae</taxon>
        <taxon>Gloeocapsopsis</taxon>
    </lineage>
</organism>
<evidence type="ECO:0000259" key="1">
    <source>
        <dbReference type="Pfam" id="PF13592"/>
    </source>
</evidence>
<dbReference type="SUPFAM" id="SSF46689">
    <property type="entry name" value="Homeodomain-like"/>
    <property type="match status" value="1"/>
</dbReference>
<sequence length="182" mass="20976">MARVSRVVAHQSVEEVKQKLAETKYAWQQKWLIIYNAMVDPREAQEIALHTGTSVWTVHKVISKYNRYGAAAIETVGKGGRRNCYLSWQQEQEFLAPFFEQASLGEITTVAVIQKSFEERIGEVVDAATIYRLLQRHGWRKLVPRPHHPKGDLSEQEEFKKTSSHESKRCWQPVLTAIPDQC</sequence>
<feature type="domain" description="Winged helix-turn helix" evidence="1">
    <location>
        <begin position="109"/>
        <end position="163"/>
    </location>
</feature>